<dbReference type="Proteomes" id="UP001239111">
    <property type="component" value="Chromosome 2"/>
</dbReference>
<evidence type="ECO:0000313" key="2">
    <source>
        <dbReference type="Proteomes" id="UP001239111"/>
    </source>
</evidence>
<organism evidence="1 2">
    <name type="scientific">Eretmocerus hayati</name>
    <dbReference type="NCBI Taxonomy" id="131215"/>
    <lineage>
        <taxon>Eukaryota</taxon>
        <taxon>Metazoa</taxon>
        <taxon>Ecdysozoa</taxon>
        <taxon>Arthropoda</taxon>
        <taxon>Hexapoda</taxon>
        <taxon>Insecta</taxon>
        <taxon>Pterygota</taxon>
        <taxon>Neoptera</taxon>
        <taxon>Endopterygota</taxon>
        <taxon>Hymenoptera</taxon>
        <taxon>Apocrita</taxon>
        <taxon>Proctotrupomorpha</taxon>
        <taxon>Chalcidoidea</taxon>
        <taxon>Aphelinidae</taxon>
        <taxon>Aphelininae</taxon>
        <taxon>Eretmocerus</taxon>
    </lineage>
</organism>
<comment type="caution">
    <text evidence="1">The sequence shown here is derived from an EMBL/GenBank/DDBJ whole genome shotgun (WGS) entry which is preliminary data.</text>
</comment>
<accession>A0ACC2P6L6</accession>
<sequence length="163" mass="18007">MPLEGTNSQPASEALTLTISTILQSEPACHLSSTRSSIEDQDATRVTSGAENAQSESTRKPQLPDGAFRGTSGSLSMDEPSRHSDGIVNSNGEYHDQHQPEMVALVVDERDREEAKVTKYWDEFLVDLESRTDKFLALSQSVVDVLGKIMADMVMDKKQVYRC</sequence>
<name>A0ACC2P6L6_9HYME</name>
<gene>
    <name evidence="1" type="ORF">QAD02_014540</name>
</gene>
<proteinExistence type="predicted"/>
<keyword evidence="2" id="KW-1185">Reference proteome</keyword>
<evidence type="ECO:0000313" key="1">
    <source>
        <dbReference type="EMBL" id="KAJ8678753.1"/>
    </source>
</evidence>
<protein>
    <submittedName>
        <fullName evidence="1">Uncharacterized protein</fullName>
    </submittedName>
</protein>
<reference evidence="1" key="1">
    <citation type="submission" date="2023-04" db="EMBL/GenBank/DDBJ databases">
        <title>A chromosome-level genome assembly of the parasitoid wasp Eretmocerus hayati.</title>
        <authorList>
            <person name="Zhong Y."/>
            <person name="Liu S."/>
            <person name="Liu Y."/>
        </authorList>
    </citation>
    <scope>NUCLEOTIDE SEQUENCE</scope>
    <source>
        <strain evidence="1">ZJU_SS_LIU_2023</strain>
    </source>
</reference>
<dbReference type="EMBL" id="CM056742">
    <property type="protein sequence ID" value="KAJ8678753.1"/>
    <property type="molecule type" value="Genomic_DNA"/>
</dbReference>